<feature type="non-terminal residue" evidence="2">
    <location>
        <position position="89"/>
    </location>
</feature>
<feature type="compositionally biased region" description="Basic and acidic residues" evidence="1">
    <location>
        <begin position="74"/>
        <end position="89"/>
    </location>
</feature>
<sequence length="89" mass="9867">HPSKLCVQSVISAVVEQLRRGRDSSRCRLRLLDVTGLRDDDAGRAPDGMSVWSGTVALAKACLEASKHQRQARKRESGSRRGRRVDIRA</sequence>
<evidence type="ECO:0000313" key="2">
    <source>
        <dbReference type="EMBL" id="NXK43855.1"/>
    </source>
</evidence>
<dbReference type="EMBL" id="VXAH01001717">
    <property type="protein sequence ID" value="NXK43855.1"/>
    <property type="molecule type" value="Genomic_DNA"/>
</dbReference>
<name>A0A7L0JH39_PIPCL</name>
<reference evidence="2 3" key="1">
    <citation type="submission" date="2019-09" db="EMBL/GenBank/DDBJ databases">
        <title>Bird 10,000 Genomes (B10K) Project - Family phase.</title>
        <authorList>
            <person name="Zhang G."/>
        </authorList>
    </citation>
    <scope>NUCLEOTIDE SEQUENCE [LARGE SCALE GENOMIC DNA]</scope>
    <source>
        <strain evidence="2">B10K-DU-007-02</strain>
        <tissue evidence="2">Mixed tissue sample</tissue>
    </source>
</reference>
<gene>
    <name evidence="2" type="primary">Lrrc14_1</name>
    <name evidence="2" type="ORF">PIPCHL_R15868</name>
</gene>
<organism evidence="2 3">
    <name type="scientific">Piprites chloris</name>
    <name type="common">Wing-barred manakin</name>
    <dbReference type="NCBI Taxonomy" id="114369"/>
    <lineage>
        <taxon>Eukaryota</taxon>
        <taxon>Metazoa</taxon>
        <taxon>Chordata</taxon>
        <taxon>Craniata</taxon>
        <taxon>Vertebrata</taxon>
        <taxon>Euteleostomi</taxon>
        <taxon>Archelosauria</taxon>
        <taxon>Archosauria</taxon>
        <taxon>Dinosauria</taxon>
        <taxon>Saurischia</taxon>
        <taxon>Theropoda</taxon>
        <taxon>Coelurosauria</taxon>
        <taxon>Aves</taxon>
        <taxon>Neognathae</taxon>
        <taxon>Neoaves</taxon>
        <taxon>Telluraves</taxon>
        <taxon>Australaves</taxon>
        <taxon>Passeriformes</taxon>
        <taxon>Pipridae</taxon>
        <taxon>Piprites</taxon>
    </lineage>
</organism>
<evidence type="ECO:0000313" key="3">
    <source>
        <dbReference type="Proteomes" id="UP000520962"/>
    </source>
</evidence>
<proteinExistence type="predicted"/>
<protein>
    <submittedName>
        <fullName evidence="2">LRC14 protein</fullName>
    </submittedName>
</protein>
<keyword evidence="3" id="KW-1185">Reference proteome</keyword>
<feature type="non-terminal residue" evidence="2">
    <location>
        <position position="1"/>
    </location>
</feature>
<feature type="region of interest" description="Disordered" evidence="1">
    <location>
        <begin position="67"/>
        <end position="89"/>
    </location>
</feature>
<dbReference type="AlphaFoldDB" id="A0A7L0JH39"/>
<comment type="caution">
    <text evidence="2">The sequence shown here is derived from an EMBL/GenBank/DDBJ whole genome shotgun (WGS) entry which is preliminary data.</text>
</comment>
<dbReference type="Proteomes" id="UP000520962">
    <property type="component" value="Unassembled WGS sequence"/>
</dbReference>
<evidence type="ECO:0000256" key="1">
    <source>
        <dbReference type="SAM" id="MobiDB-lite"/>
    </source>
</evidence>
<accession>A0A7L0JH39</accession>